<proteinExistence type="predicted"/>
<name>A0ABP3U5G4_9FLAO</name>
<feature type="domain" description="ABC3 transporter permease C-terminal" evidence="8">
    <location>
        <begin position="313"/>
        <end position="429"/>
    </location>
</feature>
<comment type="subcellular location">
    <subcellularLocation>
        <location evidence="1">Cell membrane</location>
        <topology evidence="1">Multi-pass membrane protein</topology>
    </subcellularLocation>
</comment>
<organism evidence="10 11">
    <name type="scientific">Aquimarina litoralis</name>
    <dbReference type="NCBI Taxonomy" id="584605"/>
    <lineage>
        <taxon>Bacteria</taxon>
        <taxon>Pseudomonadati</taxon>
        <taxon>Bacteroidota</taxon>
        <taxon>Flavobacteriia</taxon>
        <taxon>Flavobacteriales</taxon>
        <taxon>Flavobacteriaceae</taxon>
        <taxon>Aquimarina</taxon>
    </lineage>
</organism>
<dbReference type="Pfam" id="PF02687">
    <property type="entry name" value="FtsX"/>
    <property type="match status" value="1"/>
</dbReference>
<dbReference type="Proteomes" id="UP001501758">
    <property type="component" value="Unassembled WGS sequence"/>
</dbReference>
<evidence type="ECO:0000256" key="3">
    <source>
        <dbReference type="ARBA" id="ARBA00022692"/>
    </source>
</evidence>
<keyword evidence="4 7" id="KW-1133">Transmembrane helix</keyword>
<protein>
    <recommendedName>
        <fullName evidence="12">ABC transport system permease protein</fullName>
    </recommendedName>
</protein>
<accession>A0ABP3U5G4</accession>
<feature type="compositionally biased region" description="Basic and acidic residues" evidence="6">
    <location>
        <begin position="203"/>
        <end position="258"/>
    </location>
</feature>
<sequence length="437" mass="49605">MQVKKQLNEHLEGNTKHFDMVIGAKGSPLQLVLSSLLHIDNPTGNIDLEEAMKIAKKPMVKYKVPVSYGDNYKGYRILGTTHKYLEVYKAQLQSGRLYEKSFEAVVGSQVAKQINLKVGKTFVSSHGLAESGLETHEEKPFVVTGVLKPTGTIIDNLIITNLESIWEVHEHLDDKDHENEEEHQKHQDPVKKENFNLITQTQSHKDDDHDHERDEHAHENEEQHPAEEHKHSEEDAKNESEHDHKEEHHHLEKGHSEKKEITSLLVKFRNPIGALQTSRFVNEKSTMQAAIPKFEIDRLTTFLGVGFQTINGISLAILFIASLSIFINVVRSVTERKQELALLRTYGISTFQLIKLVFLEALMLTLISAIFGWLFGRLGVWVFSVFSDAYGYDFQFGMPNREEVYMLLLVMVTTLPAAIIASLSLLKLNVSKILADA</sequence>
<dbReference type="PANTHER" id="PTHR43738">
    <property type="entry name" value="ABC TRANSPORTER, MEMBRANE PROTEIN"/>
    <property type="match status" value="1"/>
</dbReference>
<evidence type="ECO:0000259" key="8">
    <source>
        <dbReference type="Pfam" id="PF02687"/>
    </source>
</evidence>
<dbReference type="PANTHER" id="PTHR43738:SF2">
    <property type="entry name" value="ABC TRANSPORTER PERMEASE"/>
    <property type="match status" value="1"/>
</dbReference>
<dbReference type="InterPro" id="IPR051125">
    <property type="entry name" value="ABC-4/HrtB_transporter"/>
</dbReference>
<evidence type="ECO:0008006" key="12">
    <source>
        <dbReference type="Google" id="ProtNLM"/>
    </source>
</evidence>
<feature type="transmembrane region" description="Helical" evidence="7">
    <location>
        <begin position="404"/>
        <end position="426"/>
    </location>
</feature>
<evidence type="ECO:0000313" key="11">
    <source>
        <dbReference type="Proteomes" id="UP001501758"/>
    </source>
</evidence>
<reference evidence="11" key="1">
    <citation type="journal article" date="2019" name="Int. J. Syst. Evol. Microbiol.">
        <title>The Global Catalogue of Microorganisms (GCM) 10K type strain sequencing project: providing services to taxonomists for standard genome sequencing and annotation.</title>
        <authorList>
            <consortium name="The Broad Institute Genomics Platform"/>
            <consortium name="The Broad Institute Genome Sequencing Center for Infectious Disease"/>
            <person name="Wu L."/>
            <person name="Ma J."/>
        </authorList>
    </citation>
    <scope>NUCLEOTIDE SEQUENCE [LARGE SCALE GENOMIC DNA]</scope>
    <source>
        <strain evidence="11">JCM 15974</strain>
    </source>
</reference>
<evidence type="ECO:0000256" key="7">
    <source>
        <dbReference type="SAM" id="Phobius"/>
    </source>
</evidence>
<feature type="region of interest" description="Disordered" evidence="6">
    <location>
        <begin position="173"/>
        <end position="258"/>
    </location>
</feature>
<evidence type="ECO:0000256" key="4">
    <source>
        <dbReference type="ARBA" id="ARBA00022989"/>
    </source>
</evidence>
<evidence type="ECO:0000256" key="2">
    <source>
        <dbReference type="ARBA" id="ARBA00022475"/>
    </source>
</evidence>
<evidence type="ECO:0000313" key="10">
    <source>
        <dbReference type="EMBL" id="GAA0723585.1"/>
    </source>
</evidence>
<feature type="domain" description="MacB-like periplasmic core" evidence="9">
    <location>
        <begin position="45"/>
        <end position="165"/>
    </location>
</feature>
<gene>
    <name evidence="10" type="ORF">GCM10009430_27190</name>
</gene>
<evidence type="ECO:0000259" key="9">
    <source>
        <dbReference type="Pfam" id="PF12704"/>
    </source>
</evidence>
<dbReference type="InterPro" id="IPR003838">
    <property type="entry name" value="ABC3_permease_C"/>
</dbReference>
<feature type="transmembrane region" description="Helical" evidence="7">
    <location>
        <begin position="353"/>
        <end position="375"/>
    </location>
</feature>
<dbReference type="Pfam" id="PF12704">
    <property type="entry name" value="MacB_PCD"/>
    <property type="match status" value="1"/>
</dbReference>
<evidence type="ECO:0000256" key="6">
    <source>
        <dbReference type="SAM" id="MobiDB-lite"/>
    </source>
</evidence>
<dbReference type="EMBL" id="BAAAGE010000002">
    <property type="protein sequence ID" value="GAA0723585.1"/>
    <property type="molecule type" value="Genomic_DNA"/>
</dbReference>
<feature type="compositionally biased region" description="Basic and acidic residues" evidence="6">
    <location>
        <begin position="173"/>
        <end position="194"/>
    </location>
</feature>
<keyword evidence="3 7" id="KW-0812">Transmembrane</keyword>
<dbReference type="InterPro" id="IPR025857">
    <property type="entry name" value="MacB_PCD"/>
</dbReference>
<keyword evidence="2" id="KW-1003">Cell membrane</keyword>
<evidence type="ECO:0000256" key="1">
    <source>
        <dbReference type="ARBA" id="ARBA00004651"/>
    </source>
</evidence>
<comment type="caution">
    <text evidence="10">The sequence shown here is derived from an EMBL/GenBank/DDBJ whole genome shotgun (WGS) entry which is preliminary data.</text>
</comment>
<keyword evidence="11" id="KW-1185">Reference proteome</keyword>
<evidence type="ECO:0000256" key="5">
    <source>
        <dbReference type="ARBA" id="ARBA00023136"/>
    </source>
</evidence>
<keyword evidence="5 7" id="KW-0472">Membrane</keyword>
<feature type="transmembrane region" description="Helical" evidence="7">
    <location>
        <begin position="313"/>
        <end position="333"/>
    </location>
</feature>